<dbReference type="Pfam" id="PF00756">
    <property type="entry name" value="Esterase"/>
    <property type="match status" value="1"/>
</dbReference>
<dbReference type="PANTHER" id="PTHR40841">
    <property type="entry name" value="SIDEROPHORE TRIACETYLFUSARININE C ESTERASE"/>
    <property type="match status" value="1"/>
</dbReference>
<keyword evidence="2 3" id="KW-0378">Hydrolase</keyword>
<dbReference type="SUPFAM" id="SSF53474">
    <property type="entry name" value="alpha/beta-Hydrolases"/>
    <property type="match status" value="1"/>
</dbReference>
<evidence type="ECO:0000313" key="3">
    <source>
        <dbReference type="EMBL" id="PYY26873.1"/>
    </source>
</evidence>
<dbReference type="RefSeq" id="WP_110821867.1">
    <property type="nucleotide sequence ID" value="NZ_JAXBDC010000003.1"/>
</dbReference>
<comment type="caution">
    <text evidence="3">The sequence shown here is derived from an EMBL/GenBank/DDBJ whole genome shotgun (WGS) entry which is preliminary data.</text>
</comment>
<dbReference type="InterPro" id="IPR029058">
    <property type="entry name" value="AB_hydrolase_fold"/>
</dbReference>
<dbReference type="EC" id="3.1.2.12" evidence="3"/>
<gene>
    <name evidence="3" type="primary">besA</name>
    <name evidence="3" type="ORF">PIL02S_05049</name>
</gene>
<organism evidence="3 4">
    <name type="scientific">Paenibacillus illinoisensis</name>
    <dbReference type="NCBI Taxonomy" id="59845"/>
    <lineage>
        <taxon>Bacteria</taxon>
        <taxon>Bacillati</taxon>
        <taxon>Bacillota</taxon>
        <taxon>Bacilli</taxon>
        <taxon>Bacillales</taxon>
        <taxon>Paenibacillaceae</taxon>
        <taxon>Paenibacillus</taxon>
    </lineage>
</organism>
<dbReference type="InterPro" id="IPR052558">
    <property type="entry name" value="Siderophore_Hydrolase_D"/>
</dbReference>
<dbReference type="Gene3D" id="3.40.50.1820">
    <property type="entry name" value="alpha/beta hydrolase"/>
    <property type="match status" value="1"/>
</dbReference>
<protein>
    <submittedName>
        <fullName evidence="3">Ferri-bacillibactin esterase BesA</fullName>
        <ecNumber evidence="3">3.1.2.12</ecNumber>
    </submittedName>
</protein>
<reference evidence="3 4" key="1">
    <citation type="submission" date="2018-01" db="EMBL/GenBank/DDBJ databases">
        <title>Genome sequence of the PGP bacterium Paenibacillus illinoisensis E3.</title>
        <authorList>
            <person name="Rolli E."/>
            <person name="Marasco R."/>
            <person name="Bessem C."/>
            <person name="Michoud G."/>
            <person name="Gaiarsa S."/>
            <person name="Borin S."/>
            <person name="Daffonchio D."/>
        </authorList>
    </citation>
    <scope>NUCLEOTIDE SEQUENCE [LARGE SCALE GENOMIC DNA]</scope>
    <source>
        <strain evidence="3 4">E3</strain>
    </source>
</reference>
<dbReference type="PANTHER" id="PTHR40841:SF2">
    <property type="entry name" value="SIDEROPHORE-DEGRADING ESTERASE (EUROFUNG)"/>
    <property type="match status" value="1"/>
</dbReference>
<comment type="similarity">
    <text evidence="1">Belongs to the esterase D family.</text>
</comment>
<dbReference type="Proteomes" id="UP000247459">
    <property type="component" value="Unassembled WGS sequence"/>
</dbReference>
<evidence type="ECO:0000256" key="2">
    <source>
        <dbReference type="ARBA" id="ARBA00022801"/>
    </source>
</evidence>
<dbReference type="InterPro" id="IPR000801">
    <property type="entry name" value="Esterase-like"/>
</dbReference>
<accession>A0A2W0C322</accession>
<proteinExistence type="inferred from homology"/>
<sequence>MKQVMNQDGMGPGLILPGTSVYKLRAERSGREYVINVFVPEIAPPSSGYPVIYLLDANAVFGTMVEAIRVQSVRSDKTGVIPAVIVGIGYEAKQPFPPERYYDFMMPVPEADLPRRPDGASWPEHGGAEAFMHFIEEQLKPEVEEKYSIDRSRQSIVGHSLGGLLVLQMLLGNPGTFRHYIAGSPSIHWNSAWIAQQRASWVSRAENCGKEMHVLITAGEQEGSHPSGVVGRSRELAHWLGQTRLEGFSAEFTCFEDEGHISVLPILMSRAIRFASRG</sequence>
<evidence type="ECO:0000256" key="1">
    <source>
        <dbReference type="ARBA" id="ARBA00005622"/>
    </source>
</evidence>
<evidence type="ECO:0000313" key="4">
    <source>
        <dbReference type="Proteomes" id="UP000247459"/>
    </source>
</evidence>
<dbReference type="OrthoDB" id="9784036at2"/>
<name>A0A2W0C322_9BACL</name>
<dbReference type="EMBL" id="PRLG01000028">
    <property type="protein sequence ID" value="PYY26873.1"/>
    <property type="molecule type" value="Genomic_DNA"/>
</dbReference>
<dbReference type="GO" id="GO:0018738">
    <property type="term" value="F:S-formylglutathione hydrolase activity"/>
    <property type="evidence" value="ECO:0007669"/>
    <property type="project" value="UniProtKB-EC"/>
</dbReference>
<dbReference type="AlphaFoldDB" id="A0A2W0C322"/>